<feature type="transmembrane region" description="Helical" evidence="1">
    <location>
        <begin position="30"/>
        <end position="54"/>
    </location>
</feature>
<protein>
    <submittedName>
        <fullName evidence="2">Uncharacterized protein</fullName>
    </submittedName>
</protein>
<keyword evidence="1" id="KW-0812">Transmembrane</keyword>
<keyword evidence="3" id="KW-1185">Reference proteome</keyword>
<dbReference type="PANTHER" id="PTHR41155">
    <property type="entry name" value="FI19525P1"/>
    <property type="match status" value="1"/>
</dbReference>
<accession>A0A7T8KH75</accession>
<dbReference type="Proteomes" id="UP000595437">
    <property type="component" value="Chromosome 1"/>
</dbReference>
<evidence type="ECO:0000313" key="2">
    <source>
        <dbReference type="EMBL" id="QQP55884.1"/>
    </source>
</evidence>
<evidence type="ECO:0000313" key="3">
    <source>
        <dbReference type="Proteomes" id="UP000595437"/>
    </source>
</evidence>
<keyword evidence="1" id="KW-1133">Transmembrane helix</keyword>
<dbReference type="PANTHER" id="PTHR41155:SF1">
    <property type="entry name" value="FI19525P1"/>
    <property type="match status" value="1"/>
</dbReference>
<reference evidence="3" key="1">
    <citation type="submission" date="2021-01" db="EMBL/GenBank/DDBJ databases">
        <title>Caligus Genome Assembly.</title>
        <authorList>
            <person name="Gallardo-Escarate C."/>
        </authorList>
    </citation>
    <scope>NUCLEOTIDE SEQUENCE [LARGE SCALE GENOMIC DNA]</scope>
</reference>
<gene>
    <name evidence="2" type="ORF">FKW44_000354</name>
</gene>
<evidence type="ECO:0000256" key="1">
    <source>
        <dbReference type="SAM" id="Phobius"/>
    </source>
</evidence>
<sequence>MGSSDSKTKAGVIVETMSAPNPFCPNTKGVCCLMLLVNLGIILVAIGFIIVLQLREPDIVW</sequence>
<organism evidence="2 3">
    <name type="scientific">Caligus rogercresseyi</name>
    <name type="common">Sea louse</name>
    <dbReference type="NCBI Taxonomy" id="217165"/>
    <lineage>
        <taxon>Eukaryota</taxon>
        <taxon>Metazoa</taxon>
        <taxon>Ecdysozoa</taxon>
        <taxon>Arthropoda</taxon>
        <taxon>Crustacea</taxon>
        <taxon>Multicrustacea</taxon>
        <taxon>Hexanauplia</taxon>
        <taxon>Copepoda</taxon>
        <taxon>Siphonostomatoida</taxon>
        <taxon>Caligidae</taxon>
        <taxon>Caligus</taxon>
    </lineage>
</organism>
<dbReference type="OrthoDB" id="6379283at2759"/>
<dbReference type="AlphaFoldDB" id="A0A7T8KH75"/>
<keyword evidence="1" id="KW-0472">Membrane</keyword>
<proteinExistence type="predicted"/>
<name>A0A7T8KH75_CALRO</name>
<dbReference type="EMBL" id="CP045890">
    <property type="protein sequence ID" value="QQP55884.1"/>
    <property type="molecule type" value="Genomic_DNA"/>
</dbReference>